<evidence type="ECO:0000256" key="1">
    <source>
        <dbReference type="ARBA" id="ARBA00006787"/>
    </source>
</evidence>
<keyword evidence="3 6" id="KW-0560">Oxidoreductase</keyword>
<dbReference type="EC" id="1.14.99.36" evidence="6"/>
<dbReference type="STRING" id="240292.Ava_1236"/>
<feature type="binding site" evidence="5">
    <location>
        <position position="501"/>
    </location>
    <ligand>
        <name>Fe cation</name>
        <dbReference type="ChEBI" id="CHEBI:24875"/>
        <note>catalytic</note>
    </ligand>
</feature>
<dbReference type="Pfam" id="PF03055">
    <property type="entry name" value="RPE65"/>
    <property type="match status" value="1"/>
</dbReference>
<dbReference type="PANTHER" id="PTHR10543:SF89">
    <property type="entry name" value="CAROTENOID 9,10(9',10')-CLEAVAGE DIOXYGENASE 1"/>
    <property type="match status" value="1"/>
</dbReference>
<dbReference type="Proteomes" id="UP000002533">
    <property type="component" value="Chromosome"/>
</dbReference>
<name>Q3MDS6_TRIV2</name>
<dbReference type="GO" id="GO:0016121">
    <property type="term" value="P:carotene catabolic process"/>
    <property type="evidence" value="ECO:0007669"/>
    <property type="project" value="TreeGrafter"/>
</dbReference>
<evidence type="ECO:0000256" key="2">
    <source>
        <dbReference type="ARBA" id="ARBA00022723"/>
    </source>
</evidence>
<protein>
    <submittedName>
        <fullName evidence="6">Retinal pigment epithelial membrane protein</fullName>
        <ecNumber evidence="6">1.14.99.36</ecNumber>
    </submittedName>
</protein>
<evidence type="ECO:0000256" key="3">
    <source>
        <dbReference type="ARBA" id="ARBA00023002"/>
    </source>
</evidence>
<dbReference type="AlphaFoldDB" id="Q3MDS6"/>
<dbReference type="HOGENOM" id="CLU_016472_6_3_3"/>
<keyword evidence="4 5" id="KW-0408">Iron</keyword>
<dbReference type="InterPro" id="IPR004294">
    <property type="entry name" value="Carotenoid_Oase"/>
</dbReference>
<dbReference type="KEGG" id="ava:Ava_1236"/>
<dbReference type="PANTHER" id="PTHR10543">
    <property type="entry name" value="BETA-CAROTENE DIOXYGENASE"/>
    <property type="match status" value="1"/>
</dbReference>
<evidence type="ECO:0000313" key="7">
    <source>
        <dbReference type="Proteomes" id="UP000002533"/>
    </source>
</evidence>
<organism evidence="6 7">
    <name type="scientific">Trichormus variabilis (strain ATCC 29413 / PCC 7937)</name>
    <name type="common">Anabaena variabilis</name>
    <dbReference type="NCBI Taxonomy" id="240292"/>
    <lineage>
        <taxon>Bacteria</taxon>
        <taxon>Bacillati</taxon>
        <taxon>Cyanobacteriota</taxon>
        <taxon>Cyanophyceae</taxon>
        <taxon>Nostocales</taxon>
        <taxon>Nostocaceae</taxon>
        <taxon>Trichormus</taxon>
    </lineage>
</organism>
<accession>Q3MDS6</accession>
<feature type="binding site" evidence="5">
    <location>
        <position position="251"/>
    </location>
    <ligand>
        <name>Fe cation</name>
        <dbReference type="ChEBI" id="CHEBI:24875"/>
        <note>catalytic</note>
    </ligand>
</feature>
<comment type="cofactor">
    <cofactor evidence="5">
        <name>Fe(2+)</name>
        <dbReference type="ChEBI" id="CHEBI:29033"/>
    </cofactor>
    <text evidence="5">Binds 1 Fe(2+) ion per subunit.</text>
</comment>
<dbReference type="eggNOG" id="COG3670">
    <property type="taxonomic scope" value="Bacteria"/>
</dbReference>
<evidence type="ECO:0000313" key="6">
    <source>
        <dbReference type="EMBL" id="ABA20860.1"/>
    </source>
</evidence>
<dbReference type="EMBL" id="CP000117">
    <property type="protein sequence ID" value="ABA20860.1"/>
    <property type="molecule type" value="Genomic_DNA"/>
</dbReference>
<comment type="similarity">
    <text evidence="1">Belongs to the carotenoid oxygenase family.</text>
</comment>
<evidence type="ECO:0000256" key="5">
    <source>
        <dbReference type="PIRSR" id="PIRSR604294-1"/>
    </source>
</evidence>
<feature type="binding site" evidence="5">
    <location>
        <position position="196"/>
    </location>
    <ligand>
        <name>Fe cation</name>
        <dbReference type="ChEBI" id="CHEBI:24875"/>
        <note>catalytic</note>
    </ligand>
</feature>
<sequence length="510" mass="57506">MQNNPFLKPTFFNMQSYKYQQKETSEKSYTREDWQGGYKSLTQEFDYWIDDVEGEIPAELQGTLFRNGPGLLDIKGQSIHHPFDGDGMISRISFVNGRAHYRNSFVKTAGYLAEKNAGKILHRGVFGTQKPGGWLANIFDFKLKNIANTNVIYWGNKLLALWEAAEPHRLDPKTLETLGKEYFDDVLSAGEAFSAHPRFDPSCEQDNGAPCLVNFSVKPGLSTKITIFELNLAGEVVRKHAHNVPGFCFIHDFVITPNYCIFFQNPVSFNPIPFALGLRGAGECIQVKPNQPTRIIIIPRFPQSGQKEIKTLEVRSGFIFHHVNAFVVGDEILVDSICYDSLPEVEPESDFRQVDFEAIAPGQLWRFYLNLKDGTVQKKLIESRCCEFPAIHPRNVGRSYRYLYMGAAHRDSGNAPLQALLKIDLESGEKQIWSAAPRGFTGEPIFVPRPGSEKEDDGWVLALVYDAAHHRSDVVILDASDFTKGAIARLHLQHHVPYGLHGNFTPQVFV</sequence>
<dbReference type="GO" id="GO:0010436">
    <property type="term" value="F:carotenoid dioxygenase activity"/>
    <property type="evidence" value="ECO:0007669"/>
    <property type="project" value="TreeGrafter"/>
</dbReference>
<feature type="binding site" evidence="5">
    <location>
        <position position="321"/>
    </location>
    <ligand>
        <name>Fe cation</name>
        <dbReference type="ChEBI" id="CHEBI:24875"/>
        <note>catalytic</note>
    </ligand>
</feature>
<proteinExistence type="inferred from homology"/>
<keyword evidence="2 5" id="KW-0479">Metal-binding</keyword>
<dbReference type="GO" id="GO:0046872">
    <property type="term" value="F:metal ion binding"/>
    <property type="evidence" value="ECO:0007669"/>
    <property type="project" value="UniProtKB-KW"/>
</dbReference>
<gene>
    <name evidence="6" type="ordered locus">Ava_1236</name>
</gene>
<evidence type="ECO:0000256" key="4">
    <source>
        <dbReference type="ARBA" id="ARBA00023004"/>
    </source>
</evidence>
<reference evidence="7" key="1">
    <citation type="journal article" date="2014" name="Stand. Genomic Sci.">
        <title>Complete genome sequence of Anabaena variabilis ATCC 29413.</title>
        <authorList>
            <person name="Thiel T."/>
            <person name="Pratte B.S."/>
            <person name="Zhong J."/>
            <person name="Goodwin L."/>
            <person name="Copeland A."/>
            <person name="Lucas S."/>
            <person name="Han C."/>
            <person name="Pitluck S."/>
            <person name="Land M.L."/>
            <person name="Kyrpides N.C."/>
            <person name="Woyke T."/>
        </authorList>
    </citation>
    <scope>NUCLEOTIDE SEQUENCE [LARGE SCALE GENOMIC DNA]</scope>
    <source>
        <strain evidence="7">ATCC 29413 / PCC 7937</strain>
    </source>
</reference>